<dbReference type="Gene3D" id="1.10.260.40">
    <property type="entry name" value="lambda repressor-like DNA-binding domains"/>
    <property type="match status" value="1"/>
</dbReference>
<reference evidence="2 3" key="1">
    <citation type="submission" date="2015-12" db="EMBL/GenBank/DDBJ databases">
        <title>Genome sequence of Aneurinibacillus soli.</title>
        <authorList>
            <person name="Lee J.S."/>
            <person name="Lee K.C."/>
            <person name="Kim K.K."/>
            <person name="Lee B.W."/>
        </authorList>
    </citation>
    <scope>NUCLEOTIDE SEQUENCE [LARGE SCALE GENOMIC DNA]</scope>
    <source>
        <strain evidence="2 3">CB4</strain>
    </source>
</reference>
<evidence type="ECO:0000256" key="1">
    <source>
        <dbReference type="ARBA" id="ARBA00023125"/>
    </source>
</evidence>
<dbReference type="GO" id="GO:0003677">
    <property type="term" value="F:DNA binding"/>
    <property type="evidence" value="ECO:0007669"/>
    <property type="project" value="UniProtKB-KW"/>
</dbReference>
<keyword evidence="1" id="KW-0238">DNA-binding</keyword>
<dbReference type="KEGG" id="asoc:CB4_03801"/>
<evidence type="ECO:0000313" key="2">
    <source>
        <dbReference type="EMBL" id="BAU29590.1"/>
    </source>
</evidence>
<dbReference type="SUPFAM" id="SSF47413">
    <property type="entry name" value="lambda repressor-like DNA-binding domains"/>
    <property type="match status" value="1"/>
</dbReference>
<dbReference type="InterPro" id="IPR010982">
    <property type="entry name" value="Lambda_DNA-bd_dom_sf"/>
</dbReference>
<sequence>MINEFGQRVRTLRTQQGIGLNALANRLNVSPAYLSNLENGKTETVHLSFLNQLQAELNIDVSTLLGSIDVENNQDYDEFGFRLQHASLALDKLQKLNPSFAEYLLSIIERGVSLFPAQQDHSSQFETPQDYH</sequence>
<dbReference type="OrthoDB" id="2615321at2"/>
<dbReference type="InterPro" id="IPR001387">
    <property type="entry name" value="Cro/C1-type_HTH"/>
</dbReference>
<dbReference type="SMART" id="SM00530">
    <property type="entry name" value="HTH_XRE"/>
    <property type="match status" value="1"/>
</dbReference>
<dbReference type="CDD" id="cd00093">
    <property type="entry name" value="HTH_XRE"/>
    <property type="match status" value="1"/>
</dbReference>
<proteinExistence type="predicted"/>
<protein>
    <submittedName>
        <fullName evidence="2">HTH-type transcriptional regulator SinR</fullName>
    </submittedName>
</protein>
<dbReference type="Proteomes" id="UP000217696">
    <property type="component" value="Chromosome"/>
</dbReference>
<dbReference type="GO" id="GO:0005829">
    <property type="term" value="C:cytosol"/>
    <property type="evidence" value="ECO:0007669"/>
    <property type="project" value="TreeGrafter"/>
</dbReference>
<keyword evidence="3" id="KW-1185">Reference proteome</keyword>
<dbReference type="RefSeq" id="WP_096467255.1">
    <property type="nucleotide sequence ID" value="NZ_AP017312.1"/>
</dbReference>
<dbReference type="InterPro" id="IPR050807">
    <property type="entry name" value="TransReg_Diox_bact_type"/>
</dbReference>
<dbReference type="PANTHER" id="PTHR46797:SF1">
    <property type="entry name" value="METHYLPHOSPHONATE SYNTHASE"/>
    <property type="match status" value="1"/>
</dbReference>
<dbReference type="AlphaFoldDB" id="A0A0U5BDA1"/>
<gene>
    <name evidence="2" type="primary">sinR_3</name>
    <name evidence="2" type="ORF">CB4_03801</name>
</gene>
<organism evidence="2 3">
    <name type="scientific">Aneurinibacillus soli</name>
    <dbReference type="NCBI Taxonomy" id="1500254"/>
    <lineage>
        <taxon>Bacteria</taxon>
        <taxon>Bacillati</taxon>
        <taxon>Bacillota</taxon>
        <taxon>Bacilli</taxon>
        <taxon>Bacillales</taxon>
        <taxon>Paenibacillaceae</taxon>
        <taxon>Aneurinibacillus group</taxon>
        <taxon>Aneurinibacillus</taxon>
    </lineage>
</organism>
<dbReference type="PANTHER" id="PTHR46797">
    <property type="entry name" value="HTH-TYPE TRANSCRIPTIONAL REGULATOR"/>
    <property type="match status" value="1"/>
</dbReference>
<dbReference type="GO" id="GO:0003700">
    <property type="term" value="F:DNA-binding transcription factor activity"/>
    <property type="evidence" value="ECO:0007669"/>
    <property type="project" value="TreeGrafter"/>
</dbReference>
<evidence type="ECO:0000313" key="3">
    <source>
        <dbReference type="Proteomes" id="UP000217696"/>
    </source>
</evidence>
<dbReference type="PROSITE" id="PS50943">
    <property type="entry name" value="HTH_CROC1"/>
    <property type="match status" value="1"/>
</dbReference>
<dbReference type="Pfam" id="PF13560">
    <property type="entry name" value="HTH_31"/>
    <property type="match status" value="1"/>
</dbReference>
<accession>A0A0U5BDA1</accession>
<dbReference type="EMBL" id="AP017312">
    <property type="protein sequence ID" value="BAU29590.1"/>
    <property type="molecule type" value="Genomic_DNA"/>
</dbReference>
<name>A0A0U5BDA1_9BACL</name>